<comment type="caution">
    <text evidence="2">The sequence shown here is derived from an EMBL/GenBank/DDBJ whole genome shotgun (WGS) entry which is preliminary data.</text>
</comment>
<protein>
    <recommendedName>
        <fullName evidence="1">Glutamine amidotransferase type-2 domain-containing protein</fullName>
    </recommendedName>
</protein>
<evidence type="ECO:0000259" key="1">
    <source>
        <dbReference type="Pfam" id="PF00310"/>
    </source>
</evidence>
<dbReference type="AlphaFoldDB" id="A0A9X0DBV8"/>
<proteinExistence type="predicted"/>
<dbReference type="InterPro" id="IPR017932">
    <property type="entry name" value="GATase_2_dom"/>
</dbReference>
<dbReference type="EMBL" id="MU825396">
    <property type="protein sequence ID" value="KAJ7394215.1"/>
    <property type="molecule type" value="Genomic_DNA"/>
</dbReference>
<accession>A0A9X0DBV8</accession>
<keyword evidence="3" id="KW-1185">Reference proteome</keyword>
<evidence type="ECO:0000313" key="2">
    <source>
        <dbReference type="EMBL" id="KAJ7394215.1"/>
    </source>
</evidence>
<organism evidence="2 3">
    <name type="scientific">Desmophyllum pertusum</name>
    <dbReference type="NCBI Taxonomy" id="174260"/>
    <lineage>
        <taxon>Eukaryota</taxon>
        <taxon>Metazoa</taxon>
        <taxon>Cnidaria</taxon>
        <taxon>Anthozoa</taxon>
        <taxon>Hexacorallia</taxon>
        <taxon>Scleractinia</taxon>
        <taxon>Caryophylliina</taxon>
        <taxon>Caryophylliidae</taxon>
        <taxon>Desmophyllum</taxon>
    </lineage>
</organism>
<evidence type="ECO:0000313" key="3">
    <source>
        <dbReference type="Proteomes" id="UP001163046"/>
    </source>
</evidence>
<reference evidence="2" key="1">
    <citation type="submission" date="2023-01" db="EMBL/GenBank/DDBJ databases">
        <title>Genome assembly of the deep-sea coral Lophelia pertusa.</title>
        <authorList>
            <person name="Herrera S."/>
            <person name="Cordes E."/>
        </authorList>
    </citation>
    <scope>NUCLEOTIDE SEQUENCE</scope>
    <source>
        <strain evidence="2">USNM1676648</strain>
        <tissue evidence="2">Polyp</tissue>
    </source>
</reference>
<dbReference type="Proteomes" id="UP001163046">
    <property type="component" value="Unassembled WGS sequence"/>
</dbReference>
<dbReference type="InterPro" id="IPR029055">
    <property type="entry name" value="Ntn_hydrolases_N"/>
</dbReference>
<dbReference type="Gene3D" id="3.60.20.10">
    <property type="entry name" value="Glutamine Phosphoribosylpyrophosphate, subunit 1, domain 1"/>
    <property type="match status" value="1"/>
</dbReference>
<dbReference type="Pfam" id="PF00310">
    <property type="entry name" value="GATase_2"/>
    <property type="match status" value="1"/>
</dbReference>
<dbReference type="SUPFAM" id="SSF56235">
    <property type="entry name" value="N-terminal nucleophile aminohydrolases (Ntn hydrolases)"/>
    <property type="match status" value="2"/>
</dbReference>
<gene>
    <name evidence="2" type="ORF">OS493_000017</name>
</gene>
<feature type="domain" description="Glutamine amidotransferase type-2" evidence="1">
    <location>
        <begin position="24"/>
        <end position="67"/>
    </location>
</feature>
<dbReference type="OrthoDB" id="5986856at2759"/>
<sequence>MVRSKHGYPPKQGLYSPDFETEACGVGFVAKINGEKSFQVCPRRLQCWSRMKHRGACGFEENCGDGSTHARENNLGFTLPLLVIMQTEFSLLNTDPNKKKVSHSSDRCLLQAHLTRKCSKKQVYLLRKWQQIGLAQKIGGFTSAAYPVIRLFTRNVKNQYNFKVSFLIYNLRITGPILALVMVDFPTNTFPSLGESSSEQVYIVYKLHLITFSSDF</sequence>
<name>A0A9X0DBV8_9CNID</name>